<organism evidence="1 2">
    <name type="scientific">candidate division TA06 bacterium</name>
    <dbReference type="NCBI Taxonomy" id="2250710"/>
    <lineage>
        <taxon>Bacteria</taxon>
        <taxon>Bacteria division TA06</taxon>
    </lineage>
</organism>
<dbReference type="Proteomes" id="UP000315525">
    <property type="component" value="Unassembled WGS sequence"/>
</dbReference>
<proteinExistence type="predicted"/>
<evidence type="ECO:0000313" key="1">
    <source>
        <dbReference type="EMBL" id="TET45390.1"/>
    </source>
</evidence>
<gene>
    <name evidence="1" type="ORF">E3J62_07680</name>
</gene>
<accession>A0A523US67</accession>
<dbReference type="AlphaFoldDB" id="A0A523US67"/>
<evidence type="ECO:0008006" key="3">
    <source>
        <dbReference type="Google" id="ProtNLM"/>
    </source>
</evidence>
<sequence length="137" mass="16350">MRQKSGKYSPLRGIRVPRKRRFEPVLATESGVKVRSQYEKRCADYLFRNKIEFQYEPIMLLGGRQFRPDFFLPEYNLFLEICGYGHMPFYRDHTAHKQPVYRERGLQSVFLDYEGKGSLETKIRTELERFGVKFLVA</sequence>
<dbReference type="EMBL" id="SOJN01000085">
    <property type="protein sequence ID" value="TET45390.1"/>
    <property type="molecule type" value="Genomic_DNA"/>
</dbReference>
<protein>
    <recommendedName>
        <fullName evidence="3">DUF559 domain-containing protein</fullName>
    </recommendedName>
</protein>
<comment type="caution">
    <text evidence="1">The sequence shown here is derived from an EMBL/GenBank/DDBJ whole genome shotgun (WGS) entry which is preliminary data.</text>
</comment>
<dbReference type="Gene3D" id="3.40.91.30">
    <property type="match status" value="1"/>
</dbReference>
<name>A0A523US67_UNCT6</name>
<reference evidence="1 2" key="1">
    <citation type="submission" date="2019-03" db="EMBL/GenBank/DDBJ databases">
        <title>Metabolic potential of uncultured bacteria and archaea associated with petroleum seepage in deep-sea sediments.</title>
        <authorList>
            <person name="Dong X."/>
            <person name="Hubert C."/>
        </authorList>
    </citation>
    <scope>NUCLEOTIDE SEQUENCE [LARGE SCALE GENOMIC DNA]</scope>
    <source>
        <strain evidence="1">E44_bin18</strain>
    </source>
</reference>
<evidence type="ECO:0000313" key="2">
    <source>
        <dbReference type="Proteomes" id="UP000315525"/>
    </source>
</evidence>